<feature type="transmembrane region" description="Helical" evidence="1">
    <location>
        <begin position="779"/>
        <end position="799"/>
    </location>
</feature>
<dbReference type="InParanoid" id="Q23TA0"/>
<proteinExistence type="predicted"/>
<dbReference type="HOGENOM" id="CLU_265437_0_0_1"/>
<accession>Q23TA0</accession>
<keyword evidence="1" id="KW-1133">Transmembrane helix</keyword>
<dbReference type="AlphaFoldDB" id="Q23TA0"/>
<name>Q23TA0_TETTS</name>
<evidence type="ECO:0000313" key="2">
    <source>
        <dbReference type="EMBL" id="EAR99806.2"/>
    </source>
</evidence>
<dbReference type="GO" id="GO:0005227">
    <property type="term" value="F:calcium-activated cation channel activity"/>
    <property type="evidence" value="ECO:0007669"/>
    <property type="project" value="InterPro"/>
</dbReference>
<dbReference type="PANTHER" id="PTHR13018:SF135">
    <property type="entry name" value="CSC1_OSCA1-LIKE 7TM REGION DOMAIN-CONTAINING PROTEIN"/>
    <property type="match status" value="1"/>
</dbReference>
<feature type="transmembrane region" description="Helical" evidence="1">
    <location>
        <begin position="348"/>
        <end position="369"/>
    </location>
</feature>
<feature type="transmembrane region" description="Helical" evidence="1">
    <location>
        <begin position="736"/>
        <end position="759"/>
    </location>
</feature>
<sequence>MQFKNIGIINQFFIKFLIDVWVCKMGNILDLQKEKDTLFECKSGQFDVNYLQFGLMQPTNTTNFYGCQFAQMENVFIECNLNPKQYFQSKCQGKNYCEIDFQEMIEQSFQNECLDAVQLNSIYISMPCENSEMEFGSIKISKRSLSIFILSVDIAIFYIFFLYIYFMKRNNQRTADQITINNCLAKNFTILVKNLPNIEQNVLVSRLWQHLQTYLDEKCVELQQEQIKIIDIKLGVRQTQMNIQKKIGQQSRYLEKSIMQFIKKYDLLTNSQQKKHITINYLLQLQEQIIDSESKSKAKIDLQKITQLKLNIQKLKAKSFEMIQRKNAINFAWVTFETMEQKQRAFKLLSSSFITAVYYHFYYLFYNIFHKDPNFTKNKLHFNQSVLLVEKTVASESINWSNLYYTVLNRSCRKLFSLAITVAILIGTFLVLAIFDYFQLQLTIKYPSVNCEDKKLKNIKKEDVENFSDSTYQYDRMIKIECFCWQQEFQYKFQSSLSSICSDWYKNYLAQLAMPIAIVFALLFINYIIKQIYKTLSKFEKYKFINNQMNSTINKIFLFSFINSAFIVYLVNMEQSGYFSQFAQSQGGFISQVLSSGQYISFNPEWYRNVGIIFTIGILSKAFSVPFGKLMIYVYKKFIIWIDQKCTLDSNITRCKSNNQWIRIRKGPKFSIQYRYAQHLEVLFLMMTYGAGMPLLYLGVFLYFLFSFYTDKIMLFKFCRKSIPLDQQMANYFQYMLYYSLIIHRFTYILTFNNPALFYDLQDLSNQSYNAVIDVFTQQSIYFVPISLGASLIIVTYFLKLMFKPLDAYKWFCRKSNSKSEKKSIIKNNKFYEFMERDQIEKELLLLDYTLTFEQPCLYMKNKLIEKKQILNEYLNQIEQNPPQLTFIGNYSYDYKLSSNYSKYFRWQKELKLNYENSCFYFEKQIFSNKKSNLDIILEDNQINQDNQEYSQTTPKDEEIIDICPELLDGNMQQIKCSDFQIMKK</sequence>
<feature type="transmembrane region" description="Helical" evidence="1">
    <location>
        <begin position="415"/>
        <end position="438"/>
    </location>
</feature>
<dbReference type="KEGG" id="tet:TTHERM_00666830"/>
<dbReference type="eggNOG" id="ENOG502QW1B">
    <property type="taxonomic scope" value="Eukaryota"/>
</dbReference>
<dbReference type="GO" id="GO:0005886">
    <property type="term" value="C:plasma membrane"/>
    <property type="evidence" value="ECO:0007669"/>
    <property type="project" value="TreeGrafter"/>
</dbReference>
<feature type="transmembrane region" description="Helical" evidence="1">
    <location>
        <begin position="550"/>
        <end position="571"/>
    </location>
</feature>
<dbReference type="EMBL" id="GG662636">
    <property type="protein sequence ID" value="EAR99806.2"/>
    <property type="molecule type" value="Genomic_DNA"/>
</dbReference>
<dbReference type="PANTHER" id="PTHR13018">
    <property type="entry name" value="PROBABLE MEMBRANE PROTEIN DUF221-RELATED"/>
    <property type="match status" value="1"/>
</dbReference>
<gene>
    <name evidence="2" type="ORF">TTHERM_00666830</name>
</gene>
<protein>
    <submittedName>
        <fullName evidence="2">Transmembrane protein, putative</fullName>
    </submittedName>
</protein>
<evidence type="ECO:0000313" key="3">
    <source>
        <dbReference type="Proteomes" id="UP000009168"/>
    </source>
</evidence>
<keyword evidence="1" id="KW-0472">Membrane</keyword>
<feature type="transmembrane region" description="Helical" evidence="1">
    <location>
        <begin position="612"/>
        <end position="635"/>
    </location>
</feature>
<dbReference type="Proteomes" id="UP000009168">
    <property type="component" value="Unassembled WGS sequence"/>
</dbReference>
<reference evidence="3" key="1">
    <citation type="journal article" date="2006" name="PLoS Biol.">
        <title>Macronuclear genome sequence of the ciliate Tetrahymena thermophila, a model eukaryote.</title>
        <authorList>
            <person name="Eisen J.A."/>
            <person name="Coyne R.S."/>
            <person name="Wu M."/>
            <person name="Wu D."/>
            <person name="Thiagarajan M."/>
            <person name="Wortman J.R."/>
            <person name="Badger J.H."/>
            <person name="Ren Q."/>
            <person name="Amedeo P."/>
            <person name="Jones K.M."/>
            <person name="Tallon L.J."/>
            <person name="Delcher A.L."/>
            <person name="Salzberg S.L."/>
            <person name="Silva J.C."/>
            <person name="Haas B.J."/>
            <person name="Majoros W.H."/>
            <person name="Farzad M."/>
            <person name="Carlton J.M."/>
            <person name="Smith R.K. Jr."/>
            <person name="Garg J."/>
            <person name="Pearlman R.E."/>
            <person name="Karrer K.M."/>
            <person name="Sun L."/>
            <person name="Manning G."/>
            <person name="Elde N.C."/>
            <person name="Turkewitz A.P."/>
            <person name="Asai D.J."/>
            <person name="Wilkes D.E."/>
            <person name="Wang Y."/>
            <person name="Cai H."/>
            <person name="Collins K."/>
            <person name="Stewart B.A."/>
            <person name="Lee S.R."/>
            <person name="Wilamowska K."/>
            <person name="Weinberg Z."/>
            <person name="Ruzzo W.L."/>
            <person name="Wloga D."/>
            <person name="Gaertig J."/>
            <person name="Frankel J."/>
            <person name="Tsao C.-C."/>
            <person name="Gorovsky M.A."/>
            <person name="Keeling P.J."/>
            <person name="Waller R.F."/>
            <person name="Patron N.J."/>
            <person name="Cherry J.M."/>
            <person name="Stover N.A."/>
            <person name="Krieger C.J."/>
            <person name="del Toro C."/>
            <person name="Ryder H.F."/>
            <person name="Williamson S.C."/>
            <person name="Barbeau R.A."/>
            <person name="Hamilton E.P."/>
            <person name="Orias E."/>
        </authorList>
    </citation>
    <scope>NUCLEOTIDE SEQUENCE [LARGE SCALE GENOMIC DNA]</scope>
    <source>
        <strain evidence="3">SB210</strain>
    </source>
</reference>
<keyword evidence="1 2" id="KW-0812">Transmembrane</keyword>
<keyword evidence="3" id="KW-1185">Reference proteome</keyword>
<dbReference type="GeneID" id="7842520"/>
<feature type="transmembrane region" description="Helical" evidence="1">
    <location>
        <begin position="508"/>
        <end position="529"/>
    </location>
</feature>
<dbReference type="OrthoDB" id="297739at2759"/>
<organism evidence="2 3">
    <name type="scientific">Tetrahymena thermophila (strain SB210)</name>
    <dbReference type="NCBI Taxonomy" id="312017"/>
    <lineage>
        <taxon>Eukaryota</taxon>
        <taxon>Sar</taxon>
        <taxon>Alveolata</taxon>
        <taxon>Ciliophora</taxon>
        <taxon>Intramacronucleata</taxon>
        <taxon>Oligohymenophorea</taxon>
        <taxon>Hymenostomatida</taxon>
        <taxon>Tetrahymenina</taxon>
        <taxon>Tetrahymenidae</taxon>
        <taxon>Tetrahymena</taxon>
    </lineage>
</organism>
<dbReference type="InterPro" id="IPR045122">
    <property type="entry name" value="Csc1-like"/>
</dbReference>
<dbReference type="RefSeq" id="XP_001020051.2">
    <property type="nucleotide sequence ID" value="XM_001020051.2"/>
</dbReference>
<feature type="transmembrane region" description="Helical" evidence="1">
    <location>
        <begin position="145"/>
        <end position="166"/>
    </location>
</feature>
<evidence type="ECO:0000256" key="1">
    <source>
        <dbReference type="SAM" id="Phobius"/>
    </source>
</evidence>